<evidence type="ECO:0000256" key="2">
    <source>
        <dbReference type="ARBA" id="ARBA00022692"/>
    </source>
</evidence>
<keyword evidence="2 5" id="KW-0812">Transmembrane</keyword>
<organism evidence="7">
    <name type="scientific">Loa loa</name>
    <name type="common">Eye worm</name>
    <name type="synonym">Filaria loa</name>
    <dbReference type="NCBI Taxonomy" id="7209"/>
    <lineage>
        <taxon>Eukaryota</taxon>
        <taxon>Metazoa</taxon>
        <taxon>Ecdysozoa</taxon>
        <taxon>Nematoda</taxon>
        <taxon>Chromadorea</taxon>
        <taxon>Rhabditida</taxon>
        <taxon>Spirurina</taxon>
        <taxon>Spiruromorpha</taxon>
        <taxon>Filarioidea</taxon>
        <taxon>Onchocercidae</taxon>
        <taxon>Loa</taxon>
    </lineage>
</organism>
<evidence type="ECO:0000256" key="5">
    <source>
        <dbReference type="SAM" id="Phobius"/>
    </source>
</evidence>
<feature type="transmembrane region" description="Helical" evidence="5">
    <location>
        <begin position="326"/>
        <end position="344"/>
    </location>
</feature>
<dbReference type="RefSeq" id="XP_020302190.1">
    <property type="nucleotide sequence ID" value="XM_020447596.1"/>
</dbReference>
<feature type="domain" description="G-protein coupled receptors family 1 profile" evidence="6">
    <location>
        <begin position="26"/>
        <end position="204"/>
    </location>
</feature>
<dbReference type="CTD" id="9945453"/>
<dbReference type="AlphaFoldDB" id="A0A1S0TUK1"/>
<dbReference type="EMBL" id="JH712762">
    <property type="protein sequence ID" value="EFO20462.2"/>
    <property type="molecule type" value="Genomic_DNA"/>
</dbReference>
<dbReference type="Gene3D" id="1.20.1070.10">
    <property type="entry name" value="Rhodopsin 7-helix transmembrane proteins"/>
    <property type="match status" value="1"/>
</dbReference>
<dbReference type="KEGG" id="loa:LOAG_08030"/>
<feature type="transmembrane region" description="Helical" evidence="5">
    <location>
        <begin position="180"/>
        <end position="204"/>
    </location>
</feature>
<dbReference type="InParanoid" id="A0A1S0TUK1"/>
<dbReference type="PROSITE" id="PS50262">
    <property type="entry name" value="G_PROTEIN_RECEP_F1_2"/>
    <property type="match status" value="1"/>
</dbReference>
<comment type="subcellular location">
    <subcellularLocation>
        <location evidence="1">Membrane</location>
    </subcellularLocation>
</comment>
<sequence length="373" mass="42332">MPKNSNFEDDIAMACIIVIGVFGLISNGLSLYLTRTKSRFRNAFGILCSSFLICNLQAIFVLLTWCTIVLSFKSPILSSPELFLARFVGLLVNGAWFGSILVHFFIAVNRFCAFVYAIKYNQLWSAFIALSIGICSWIFGLLFSIQHLYEECSFVFNEKSNYVFSYQNSFHGKICSYADIVATIGIVTGMACIDFVTLIKIIAYRKAVRRNTTLSTSDSINEREILFFKQSCILGLLYISCSVVFNTAQYLSVDKWFLFASSTITWILTQSLDGLAFLIFNRKIICKTSFSTSTVIPVRHLNWIQSDSWKILRQENLTLKNRYRPLVMPTLVFTVIVSGHYGAFEEANDTVFNMFRKLFGSSGSLLRLLNCLE</sequence>
<dbReference type="OMA" id="GMACIDF"/>
<feature type="transmembrane region" description="Helical" evidence="5">
    <location>
        <begin position="257"/>
        <end position="280"/>
    </location>
</feature>
<feature type="transmembrane region" description="Helical" evidence="5">
    <location>
        <begin position="84"/>
        <end position="111"/>
    </location>
</feature>
<dbReference type="GO" id="GO:0016020">
    <property type="term" value="C:membrane"/>
    <property type="evidence" value="ECO:0007669"/>
    <property type="project" value="UniProtKB-SubCell"/>
</dbReference>
<dbReference type="GeneID" id="9945453"/>
<evidence type="ECO:0000256" key="1">
    <source>
        <dbReference type="ARBA" id="ARBA00004370"/>
    </source>
</evidence>
<dbReference type="PANTHER" id="PTHR23017">
    <property type="entry name" value="SERPENTINE RECEPTOR, CLASS X"/>
    <property type="match status" value="1"/>
</dbReference>
<dbReference type="InterPro" id="IPR017452">
    <property type="entry name" value="GPCR_Rhodpsn_7TM"/>
</dbReference>
<feature type="transmembrane region" description="Helical" evidence="5">
    <location>
        <begin position="225"/>
        <end position="245"/>
    </location>
</feature>
<evidence type="ECO:0000259" key="6">
    <source>
        <dbReference type="PROSITE" id="PS50262"/>
    </source>
</evidence>
<feature type="transmembrane region" description="Helical" evidence="5">
    <location>
        <begin position="12"/>
        <end position="32"/>
    </location>
</feature>
<dbReference type="CDD" id="cd00637">
    <property type="entry name" value="7tm_classA_rhodopsin-like"/>
    <property type="match status" value="1"/>
</dbReference>
<dbReference type="SUPFAM" id="SSF81321">
    <property type="entry name" value="Family A G protein-coupled receptor-like"/>
    <property type="match status" value="1"/>
</dbReference>
<accession>A0A1S0TUK1</accession>
<proteinExistence type="predicted"/>
<reference evidence="7" key="1">
    <citation type="submission" date="2012-04" db="EMBL/GenBank/DDBJ databases">
        <title>The Genome Sequence of Loa loa.</title>
        <authorList>
            <consortium name="The Broad Institute Genome Sequencing Platform"/>
            <consortium name="Broad Institute Genome Sequencing Center for Infectious Disease"/>
            <person name="Nutman T.B."/>
            <person name="Fink D.L."/>
            <person name="Russ C."/>
            <person name="Young S."/>
            <person name="Zeng Q."/>
            <person name="Gargeya S."/>
            <person name="Alvarado L."/>
            <person name="Berlin A."/>
            <person name="Chapman S.B."/>
            <person name="Chen Z."/>
            <person name="Freedman E."/>
            <person name="Gellesch M."/>
            <person name="Goldberg J."/>
            <person name="Griggs A."/>
            <person name="Gujja S."/>
            <person name="Heilman E.R."/>
            <person name="Heiman D."/>
            <person name="Howarth C."/>
            <person name="Mehta T."/>
            <person name="Neiman D."/>
            <person name="Pearson M."/>
            <person name="Roberts A."/>
            <person name="Saif S."/>
            <person name="Shea T."/>
            <person name="Shenoy N."/>
            <person name="Sisk P."/>
            <person name="Stolte C."/>
            <person name="Sykes S."/>
            <person name="White J."/>
            <person name="Yandava C."/>
            <person name="Haas B."/>
            <person name="Henn M.R."/>
            <person name="Nusbaum C."/>
            <person name="Birren B."/>
        </authorList>
    </citation>
    <scope>NUCLEOTIDE SEQUENCE [LARGE SCALE GENOMIC DNA]</scope>
</reference>
<evidence type="ECO:0000256" key="3">
    <source>
        <dbReference type="ARBA" id="ARBA00022989"/>
    </source>
</evidence>
<dbReference type="Pfam" id="PF10328">
    <property type="entry name" value="7TM_GPCR_Srx"/>
    <property type="match status" value="1"/>
</dbReference>
<dbReference type="OrthoDB" id="5825164at2759"/>
<feature type="transmembrane region" description="Helical" evidence="5">
    <location>
        <begin position="44"/>
        <end position="72"/>
    </location>
</feature>
<keyword evidence="3 5" id="KW-1133">Transmembrane helix</keyword>
<feature type="transmembrane region" description="Helical" evidence="5">
    <location>
        <begin position="123"/>
        <end position="145"/>
    </location>
</feature>
<keyword evidence="4 5" id="KW-0472">Membrane</keyword>
<name>A0A1S0TUK1_LOALO</name>
<gene>
    <name evidence="7" type="ORF">LOAG_08030</name>
</gene>
<dbReference type="InterPro" id="IPR019430">
    <property type="entry name" value="7TM_GPCR_serpentine_rcpt_Srx"/>
</dbReference>
<evidence type="ECO:0000256" key="4">
    <source>
        <dbReference type="ARBA" id="ARBA00023136"/>
    </source>
</evidence>
<protein>
    <recommendedName>
        <fullName evidence="6">G-protein coupled receptors family 1 profile domain-containing protein</fullName>
    </recommendedName>
</protein>
<evidence type="ECO:0000313" key="7">
    <source>
        <dbReference type="EMBL" id="EFO20462.2"/>
    </source>
</evidence>